<feature type="transmembrane region" description="Helical" evidence="1">
    <location>
        <begin position="24"/>
        <end position="44"/>
    </location>
</feature>
<organism evidence="2 3">
    <name type="scientific">Candidatus Aquarickettsia rohweri</name>
    <dbReference type="NCBI Taxonomy" id="2602574"/>
    <lineage>
        <taxon>Bacteria</taxon>
        <taxon>Pseudomonadati</taxon>
        <taxon>Pseudomonadota</taxon>
        <taxon>Alphaproteobacteria</taxon>
        <taxon>Rickettsiales</taxon>
        <taxon>Candidatus Midichloriaceae</taxon>
        <taxon>Candidatus Aquarickettsia</taxon>
    </lineage>
</organism>
<keyword evidence="1" id="KW-0812">Transmembrane</keyword>
<dbReference type="AlphaFoldDB" id="A0A3R9Z9B2"/>
<name>A0A3R9Z9B2_9RICK</name>
<dbReference type="RefSeq" id="WP_126044648.1">
    <property type="nucleotide sequence ID" value="NZ_RXFM01000030.1"/>
</dbReference>
<gene>
    <name evidence="2" type="ORF">EIC27_02890</name>
</gene>
<dbReference type="EMBL" id="RXFM01000030">
    <property type="protein sequence ID" value="RST68092.1"/>
    <property type="molecule type" value="Genomic_DNA"/>
</dbReference>
<protein>
    <submittedName>
        <fullName evidence="2">DUF2628 domain-containing protein</fullName>
    </submittedName>
</protein>
<proteinExistence type="predicted"/>
<sequence length="133" mass="15546">MSKTFLVYCNKTNINKDSILQDCIFVEEKVSFMAFLFTFIWLIYNRLWNGVIFYISASIIISCLSFLEIIDSNIKNFIFLCISIYFAIYSSSMIQKKLVNKNYLLKSIIYAESKESALSKLLLNLKLKTNNKK</sequence>
<dbReference type="Pfam" id="PF10947">
    <property type="entry name" value="DUF2628"/>
    <property type="match status" value="1"/>
</dbReference>
<evidence type="ECO:0000256" key="1">
    <source>
        <dbReference type="SAM" id="Phobius"/>
    </source>
</evidence>
<comment type="caution">
    <text evidence="2">The sequence shown here is derived from an EMBL/GenBank/DDBJ whole genome shotgun (WGS) entry which is preliminary data.</text>
</comment>
<keyword evidence="1" id="KW-0472">Membrane</keyword>
<reference evidence="3" key="1">
    <citation type="submission" date="2018-11" db="EMBL/GenBank/DDBJ databases">
        <title>Phylogenetic, genomic, and biogeographic characterization of a novel and ubiquitous marine invertebrate-associated Rickettsiales parasite, Candidatus Marinoinvertebrata rohwerii, gen. nov., sp. nov.</title>
        <authorList>
            <person name="Klinges J.G."/>
            <person name="Rosales S.M."/>
            <person name="Mcminds R."/>
            <person name="Shaver E.C."/>
            <person name="Shantz A."/>
            <person name="Peters E.C."/>
            <person name="Burkepile D.E."/>
            <person name="Silliman B.R."/>
            <person name="Vega Thurber R.L."/>
        </authorList>
    </citation>
    <scope>NUCLEOTIDE SEQUENCE [LARGE SCALE GENOMIC DNA]</scope>
    <source>
        <strain evidence="3">a_cerv_44</strain>
    </source>
</reference>
<evidence type="ECO:0000313" key="2">
    <source>
        <dbReference type="EMBL" id="RST68092.1"/>
    </source>
</evidence>
<keyword evidence="3" id="KW-1185">Reference proteome</keyword>
<feature type="transmembrane region" description="Helical" evidence="1">
    <location>
        <begin position="76"/>
        <end position="94"/>
    </location>
</feature>
<accession>A0A3R9Z9B2</accession>
<dbReference type="Proteomes" id="UP000279470">
    <property type="component" value="Unassembled WGS sequence"/>
</dbReference>
<keyword evidence="1" id="KW-1133">Transmembrane helix</keyword>
<feature type="transmembrane region" description="Helical" evidence="1">
    <location>
        <begin position="51"/>
        <end position="70"/>
    </location>
</feature>
<evidence type="ECO:0000313" key="3">
    <source>
        <dbReference type="Proteomes" id="UP000279470"/>
    </source>
</evidence>
<dbReference type="InterPro" id="IPR024399">
    <property type="entry name" value="DUF2628"/>
</dbReference>